<feature type="region of interest" description="Disordered" evidence="1">
    <location>
        <begin position="231"/>
        <end position="261"/>
    </location>
</feature>
<reference evidence="3" key="1">
    <citation type="submission" date="2020-06" db="EMBL/GenBank/DDBJ databases">
        <authorList>
            <person name="Li T."/>
            <person name="Hu X."/>
            <person name="Zhang T."/>
            <person name="Song X."/>
            <person name="Zhang H."/>
            <person name="Dai N."/>
            <person name="Sheng W."/>
            <person name="Hou X."/>
            <person name="Wei L."/>
        </authorList>
    </citation>
    <scope>NUCLEOTIDE SEQUENCE</scope>
    <source>
        <strain evidence="3">KEN1</strain>
        <tissue evidence="3">Leaf</tissue>
    </source>
</reference>
<dbReference type="SUPFAM" id="SSF53098">
    <property type="entry name" value="Ribonuclease H-like"/>
    <property type="match status" value="1"/>
</dbReference>
<gene>
    <name evidence="3" type="ORF">Slati_0145900</name>
</gene>
<evidence type="ECO:0000256" key="1">
    <source>
        <dbReference type="SAM" id="MobiDB-lite"/>
    </source>
</evidence>
<feature type="region of interest" description="Disordered" evidence="1">
    <location>
        <begin position="72"/>
        <end position="102"/>
    </location>
</feature>
<dbReference type="InterPro" id="IPR036397">
    <property type="entry name" value="RNaseH_sf"/>
</dbReference>
<feature type="compositionally biased region" description="Basic and acidic residues" evidence="1">
    <location>
        <begin position="432"/>
        <end position="445"/>
    </location>
</feature>
<protein>
    <recommendedName>
        <fullName evidence="2">Integrase catalytic domain-containing protein</fullName>
    </recommendedName>
</protein>
<feature type="compositionally biased region" description="Basic and acidic residues" evidence="1">
    <location>
        <begin position="358"/>
        <end position="367"/>
    </location>
</feature>
<dbReference type="AlphaFoldDB" id="A0AAW2Y9R8"/>
<comment type="caution">
    <text evidence="3">The sequence shown here is derived from an EMBL/GenBank/DDBJ whole genome shotgun (WGS) entry which is preliminary data.</text>
</comment>
<sequence length="577" mass="65039">MTSYLADSIPTHQGSFYTNSFAISNRISVSPDAPPVELSLNLLGTIQQMITSAIREQLAVLVPARVTTPSEVTVPEQADPASAIPRSNAVERPATQLSTQTGDVPPQWLARLEYLQKGLQDVQYQSMMAPPIHMSTCPDLRMQLCCTGSTGKPNWAFFSIRQKEGEPLKEYLQRFNTAALEVPLATKEVKASAFAQGLLVENFFKSLAKKLATKFDALLARAAKYINMEDAQASKREGRGEKRKKNKDKGPSKKPKTGFKDKKPAWQRVNAVYTPLTILITQALMAVEGKVLLSRLRTYKDGPQRPKSDKFCQFHNDYGHTTKECRHLKNEIERLIQNDYLQEYICWEKARGTRPYQKYETDKDKNLKNPSPDSPVKDIRRSSMTGKAEVNDPPRKGVIRMIVGGPTGETDKGSERHRGKERGLEETPGEENSNKRGKDPMPRPEPKEEALIIVQPMEELLIVELIPGDLGKDLEGIDPGKQDVRYLVNKCEKCQKHATRIHQPAEPLNVMLSPCPFSQWGMDIVGPFLLSPGQRKFLLVANDYFTKWVEAEPLCRINEGKVMKFVWNNIVWHFGLP</sequence>
<dbReference type="EMBL" id="JACGWN010000001">
    <property type="protein sequence ID" value="KAL0462583.1"/>
    <property type="molecule type" value="Genomic_DNA"/>
</dbReference>
<feature type="compositionally biased region" description="Basic residues" evidence="1">
    <location>
        <begin position="241"/>
        <end position="257"/>
    </location>
</feature>
<reference evidence="3" key="2">
    <citation type="journal article" date="2024" name="Plant">
        <title>Genomic evolution and insights into agronomic trait innovations of Sesamum species.</title>
        <authorList>
            <person name="Miao H."/>
            <person name="Wang L."/>
            <person name="Qu L."/>
            <person name="Liu H."/>
            <person name="Sun Y."/>
            <person name="Le M."/>
            <person name="Wang Q."/>
            <person name="Wei S."/>
            <person name="Zheng Y."/>
            <person name="Lin W."/>
            <person name="Duan Y."/>
            <person name="Cao H."/>
            <person name="Xiong S."/>
            <person name="Wang X."/>
            <person name="Wei L."/>
            <person name="Li C."/>
            <person name="Ma Q."/>
            <person name="Ju M."/>
            <person name="Zhao R."/>
            <person name="Li G."/>
            <person name="Mu C."/>
            <person name="Tian Q."/>
            <person name="Mei H."/>
            <person name="Zhang T."/>
            <person name="Gao T."/>
            <person name="Zhang H."/>
        </authorList>
    </citation>
    <scope>NUCLEOTIDE SEQUENCE</scope>
    <source>
        <strain evidence="3">KEN1</strain>
    </source>
</reference>
<feature type="domain" description="Integrase catalytic" evidence="2">
    <location>
        <begin position="512"/>
        <end position="577"/>
    </location>
</feature>
<dbReference type="GO" id="GO:0015074">
    <property type="term" value="P:DNA integration"/>
    <property type="evidence" value="ECO:0007669"/>
    <property type="project" value="InterPro"/>
</dbReference>
<feature type="region of interest" description="Disordered" evidence="1">
    <location>
        <begin position="358"/>
        <end position="445"/>
    </location>
</feature>
<proteinExistence type="predicted"/>
<name>A0AAW2Y9R8_9LAMI</name>
<dbReference type="PANTHER" id="PTHR47266">
    <property type="entry name" value="ENDONUCLEASE-RELATED"/>
    <property type="match status" value="1"/>
</dbReference>
<dbReference type="PROSITE" id="PS50994">
    <property type="entry name" value="INTEGRASE"/>
    <property type="match status" value="1"/>
</dbReference>
<dbReference type="InterPro" id="IPR012337">
    <property type="entry name" value="RNaseH-like_sf"/>
</dbReference>
<evidence type="ECO:0000259" key="2">
    <source>
        <dbReference type="PROSITE" id="PS50994"/>
    </source>
</evidence>
<feature type="compositionally biased region" description="Basic and acidic residues" evidence="1">
    <location>
        <begin position="409"/>
        <end position="425"/>
    </location>
</feature>
<accession>A0AAW2Y9R8</accession>
<evidence type="ECO:0000313" key="3">
    <source>
        <dbReference type="EMBL" id="KAL0462583.1"/>
    </source>
</evidence>
<dbReference type="InterPro" id="IPR052160">
    <property type="entry name" value="Gypsy_RT_Integrase-like"/>
</dbReference>
<dbReference type="Gene3D" id="3.30.420.10">
    <property type="entry name" value="Ribonuclease H-like superfamily/Ribonuclease H"/>
    <property type="match status" value="1"/>
</dbReference>
<dbReference type="GO" id="GO:0003676">
    <property type="term" value="F:nucleic acid binding"/>
    <property type="evidence" value="ECO:0007669"/>
    <property type="project" value="InterPro"/>
</dbReference>
<dbReference type="InterPro" id="IPR001584">
    <property type="entry name" value="Integrase_cat-core"/>
</dbReference>
<organism evidence="3">
    <name type="scientific">Sesamum latifolium</name>
    <dbReference type="NCBI Taxonomy" id="2727402"/>
    <lineage>
        <taxon>Eukaryota</taxon>
        <taxon>Viridiplantae</taxon>
        <taxon>Streptophyta</taxon>
        <taxon>Embryophyta</taxon>
        <taxon>Tracheophyta</taxon>
        <taxon>Spermatophyta</taxon>
        <taxon>Magnoliopsida</taxon>
        <taxon>eudicotyledons</taxon>
        <taxon>Gunneridae</taxon>
        <taxon>Pentapetalae</taxon>
        <taxon>asterids</taxon>
        <taxon>lamiids</taxon>
        <taxon>Lamiales</taxon>
        <taxon>Pedaliaceae</taxon>
        <taxon>Sesamum</taxon>
    </lineage>
</organism>